<accession>A0ABR1PZY9</accession>
<keyword evidence="5" id="KW-1185">Reference proteome</keyword>
<organism evidence="4 5">
    <name type="scientific">Apiospora aurea</name>
    <dbReference type="NCBI Taxonomy" id="335848"/>
    <lineage>
        <taxon>Eukaryota</taxon>
        <taxon>Fungi</taxon>
        <taxon>Dikarya</taxon>
        <taxon>Ascomycota</taxon>
        <taxon>Pezizomycotina</taxon>
        <taxon>Sordariomycetes</taxon>
        <taxon>Xylariomycetidae</taxon>
        <taxon>Amphisphaeriales</taxon>
        <taxon>Apiosporaceae</taxon>
        <taxon>Apiospora</taxon>
    </lineage>
</organism>
<sequence length="342" mass="38745">MASQRTSSDTSQPDSIEWEKEGLLVGEGLRERYRSTTWLYSKTHIVISYTLNAILLPLVAVLAIRQGKSPEADPSVGVYSPANEAIEYIPQHKFQSALFSHTPYMGYPTDETDQLWKDLYNDVAISTISEDEAKLLPHPTLPIPGTKRYLVQLDVFHELHCLDDLRMLLYPERFPGMDELKDENGVIDRTAHAFRHWGESSPEAVQTTASTPSGRPLMCHADVSPVSWRLNVPVKKMLIPQLSTTHTCRNFSRVHEWAREHRAGAWNYNVTADVAKEIIRTSGFDQAPDEDIEDQYENFPGDPFFRYWREHPEEAKVAVQEVQAARAKAKAEAEAAGRNMGP</sequence>
<dbReference type="GeneID" id="92081710"/>
<reference evidence="4 5" key="1">
    <citation type="submission" date="2023-01" db="EMBL/GenBank/DDBJ databases">
        <title>Analysis of 21 Apiospora genomes using comparative genomics revels a genus with tremendous synthesis potential of carbohydrate active enzymes and secondary metabolites.</title>
        <authorList>
            <person name="Sorensen T."/>
        </authorList>
    </citation>
    <scope>NUCLEOTIDE SEQUENCE [LARGE SCALE GENOMIC DNA]</scope>
    <source>
        <strain evidence="4 5">CBS 24483</strain>
    </source>
</reference>
<keyword evidence="3" id="KW-1133">Transmembrane helix</keyword>
<protein>
    <submittedName>
        <fullName evidence="4">Uncharacterized protein</fullName>
    </submittedName>
</protein>
<comment type="similarity">
    <text evidence="2">Belongs to the ustYa family.</text>
</comment>
<comment type="pathway">
    <text evidence="1">Mycotoxin biosynthesis.</text>
</comment>
<evidence type="ECO:0000256" key="1">
    <source>
        <dbReference type="ARBA" id="ARBA00004685"/>
    </source>
</evidence>
<keyword evidence="3" id="KW-0472">Membrane</keyword>
<dbReference type="PANTHER" id="PTHR33365:SF4">
    <property type="entry name" value="CYCLOCHLOROTINE BIOSYNTHESIS PROTEIN O"/>
    <property type="match status" value="1"/>
</dbReference>
<feature type="transmembrane region" description="Helical" evidence="3">
    <location>
        <begin position="45"/>
        <end position="64"/>
    </location>
</feature>
<evidence type="ECO:0000313" key="4">
    <source>
        <dbReference type="EMBL" id="KAK7943313.1"/>
    </source>
</evidence>
<evidence type="ECO:0000313" key="5">
    <source>
        <dbReference type="Proteomes" id="UP001391051"/>
    </source>
</evidence>
<comment type="caution">
    <text evidence="4">The sequence shown here is derived from an EMBL/GenBank/DDBJ whole genome shotgun (WGS) entry which is preliminary data.</text>
</comment>
<dbReference type="RefSeq" id="XP_066695344.1">
    <property type="nucleotide sequence ID" value="XM_066848648.1"/>
</dbReference>
<name>A0ABR1PZY9_9PEZI</name>
<proteinExistence type="inferred from homology"/>
<dbReference type="Proteomes" id="UP001391051">
    <property type="component" value="Unassembled WGS sequence"/>
</dbReference>
<dbReference type="EMBL" id="JAQQWE010000008">
    <property type="protein sequence ID" value="KAK7943313.1"/>
    <property type="molecule type" value="Genomic_DNA"/>
</dbReference>
<evidence type="ECO:0000256" key="3">
    <source>
        <dbReference type="SAM" id="Phobius"/>
    </source>
</evidence>
<keyword evidence="3" id="KW-0812">Transmembrane</keyword>
<dbReference type="Pfam" id="PF11807">
    <property type="entry name" value="UstYa"/>
    <property type="match status" value="1"/>
</dbReference>
<gene>
    <name evidence="4" type="ORF">PG986_012426</name>
</gene>
<dbReference type="InterPro" id="IPR021765">
    <property type="entry name" value="UstYa-like"/>
</dbReference>
<evidence type="ECO:0000256" key="2">
    <source>
        <dbReference type="ARBA" id="ARBA00035112"/>
    </source>
</evidence>
<dbReference type="PANTHER" id="PTHR33365">
    <property type="entry name" value="YALI0B05434P"/>
    <property type="match status" value="1"/>
</dbReference>